<organism evidence="7 8">
    <name type="scientific">Roseomonas indoligenes</name>
    <dbReference type="NCBI Taxonomy" id="2820811"/>
    <lineage>
        <taxon>Bacteria</taxon>
        <taxon>Pseudomonadati</taxon>
        <taxon>Pseudomonadota</taxon>
        <taxon>Alphaproteobacteria</taxon>
        <taxon>Acetobacterales</taxon>
        <taxon>Roseomonadaceae</taxon>
        <taxon>Roseomonas</taxon>
    </lineage>
</organism>
<dbReference type="Pfam" id="PF07690">
    <property type="entry name" value="MFS_1"/>
    <property type="match status" value="1"/>
</dbReference>
<feature type="transmembrane region" description="Helical" evidence="5">
    <location>
        <begin position="98"/>
        <end position="117"/>
    </location>
</feature>
<keyword evidence="2 5" id="KW-1133">Transmembrane helix</keyword>
<dbReference type="PANTHER" id="PTHR23539">
    <property type="entry name" value="MFS TRANSPORTER"/>
    <property type="match status" value="1"/>
</dbReference>
<evidence type="ECO:0000256" key="2">
    <source>
        <dbReference type="ARBA" id="ARBA00022989"/>
    </source>
</evidence>
<evidence type="ECO:0000256" key="4">
    <source>
        <dbReference type="SAM" id="MobiDB-lite"/>
    </source>
</evidence>
<keyword evidence="8" id="KW-1185">Reference proteome</keyword>
<dbReference type="EMBL" id="JAGIZA010000002">
    <property type="protein sequence ID" value="MBP0491980.1"/>
    <property type="molecule type" value="Genomic_DNA"/>
</dbReference>
<dbReference type="AlphaFoldDB" id="A0A940S4H1"/>
<feature type="transmembrane region" description="Helical" evidence="5">
    <location>
        <begin position="188"/>
        <end position="206"/>
    </location>
</feature>
<dbReference type="Proteomes" id="UP000677537">
    <property type="component" value="Unassembled WGS sequence"/>
</dbReference>
<evidence type="ECO:0000313" key="7">
    <source>
        <dbReference type="EMBL" id="MBP0491980.1"/>
    </source>
</evidence>
<feature type="transmembrane region" description="Helical" evidence="5">
    <location>
        <begin position="129"/>
        <end position="150"/>
    </location>
</feature>
<feature type="transmembrane region" description="Helical" evidence="5">
    <location>
        <begin position="235"/>
        <end position="257"/>
    </location>
</feature>
<accession>A0A940S4H1</accession>
<feature type="domain" description="Major facilitator superfamily (MFS) profile" evidence="6">
    <location>
        <begin position="236"/>
        <end position="421"/>
    </location>
</feature>
<dbReference type="InterPro" id="IPR011701">
    <property type="entry name" value="MFS"/>
</dbReference>
<evidence type="ECO:0000256" key="3">
    <source>
        <dbReference type="ARBA" id="ARBA00023136"/>
    </source>
</evidence>
<evidence type="ECO:0000313" key="8">
    <source>
        <dbReference type="Proteomes" id="UP000677537"/>
    </source>
</evidence>
<feature type="transmembrane region" description="Helical" evidence="5">
    <location>
        <begin position="269"/>
        <end position="290"/>
    </location>
</feature>
<protein>
    <submittedName>
        <fullName evidence="7">MFS transporter</fullName>
    </submittedName>
</protein>
<evidence type="ECO:0000256" key="5">
    <source>
        <dbReference type="SAM" id="Phobius"/>
    </source>
</evidence>
<dbReference type="PROSITE" id="PS50850">
    <property type="entry name" value="MFS"/>
    <property type="match status" value="1"/>
</dbReference>
<name>A0A940S4H1_9PROT</name>
<feature type="transmembrane region" description="Helical" evidence="5">
    <location>
        <begin position="41"/>
        <end position="62"/>
    </location>
</feature>
<feature type="transmembrane region" description="Helical" evidence="5">
    <location>
        <begin position="391"/>
        <end position="412"/>
    </location>
</feature>
<dbReference type="GO" id="GO:0022857">
    <property type="term" value="F:transmembrane transporter activity"/>
    <property type="evidence" value="ECO:0007669"/>
    <property type="project" value="InterPro"/>
</dbReference>
<feature type="transmembrane region" description="Helical" evidence="5">
    <location>
        <begin position="302"/>
        <end position="320"/>
    </location>
</feature>
<feature type="region of interest" description="Disordered" evidence="4">
    <location>
        <begin position="1"/>
        <end position="29"/>
    </location>
</feature>
<comment type="caution">
    <text evidence="7">The sequence shown here is derived from an EMBL/GenBank/DDBJ whole genome shotgun (WGS) entry which is preliminary data.</text>
</comment>
<proteinExistence type="predicted"/>
<dbReference type="PANTHER" id="PTHR23539:SF1">
    <property type="entry name" value="MAJOR FACILITATOR SUPERFAMILY (MFS) PROFILE DOMAIN-CONTAINING PROTEIN"/>
    <property type="match status" value="1"/>
</dbReference>
<feature type="transmembrane region" description="Helical" evidence="5">
    <location>
        <begin position="361"/>
        <end position="385"/>
    </location>
</feature>
<feature type="transmembrane region" description="Helical" evidence="5">
    <location>
        <begin position="68"/>
        <end position="86"/>
    </location>
</feature>
<reference evidence="7" key="1">
    <citation type="submission" date="2021-03" db="EMBL/GenBank/DDBJ databases">
        <authorList>
            <person name="So Y."/>
        </authorList>
    </citation>
    <scope>NUCLEOTIDE SEQUENCE</scope>
    <source>
        <strain evidence="7">SG15</strain>
    </source>
</reference>
<feature type="transmembrane region" description="Helical" evidence="5">
    <location>
        <begin position="162"/>
        <end position="182"/>
    </location>
</feature>
<sequence>MRRPRPPRNRPPAPALNPGATDRGDRQVAGRSGQGLDWLNFFMSNVQTGFGPFIAVFLTAQAWTELEIGLALSVGAFVSMAMQVPAGALVDATPNKRFAAAAALLAIAASAILLVAWPETLPVMGSEVLHGFASCVLGPSIAAISLALVGRERLGERLGRNARFAAIGSGVAAGLLGAAGTWISGASVFWLTAALCIPALMALAAIRPADLRPPAPEKGEGGALRGLRDLLRNRAVLVFALCCGLFTLSNAAMLPLAGTQVTRNAGDEANLIIAACIIAPQLIMAAIAPGMGRLAESSGRRIVLLIGFAALPARGLLLMLVEGPAWLILVQALDGISAAGLGVMLPLLAADLTRGTNRFNLCTGLFGLAVGIGGTLSTTIAGLAAEWFGPGTAFAMLAGIGLLSVLTVWAAMPETREAAAR</sequence>
<dbReference type="SUPFAM" id="SSF103473">
    <property type="entry name" value="MFS general substrate transporter"/>
    <property type="match status" value="1"/>
</dbReference>
<keyword evidence="3 5" id="KW-0472">Membrane</keyword>
<dbReference type="InterPro" id="IPR020846">
    <property type="entry name" value="MFS_dom"/>
</dbReference>
<dbReference type="Gene3D" id="1.20.1250.20">
    <property type="entry name" value="MFS general substrate transporter like domains"/>
    <property type="match status" value="2"/>
</dbReference>
<evidence type="ECO:0000259" key="6">
    <source>
        <dbReference type="PROSITE" id="PS50850"/>
    </source>
</evidence>
<gene>
    <name evidence="7" type="ORF">J5Y10_04220</name>
</gene>
<keyword evidence="1 5" id="KW-0812">Transmembrane</keyword>
<evidence type="ECO:0000256" key="1">
    <source>
        <dbReference type="ARBA" id="ARBA00022692"/>
    </source>
</evidence>
<feature type="transmembrane region" description="Helical" evidence="5">
    <location>
        <begin position="326"/>
        <end position="349"/>
    </location>
</feature>
<dbReference type="InterPro" id="IPR036259">
    <property type="entry name" value="MFS_trans_sf"/>
</dbReference>